<keyword evidence="1" id="KW-0472">Membrane</keyword>
<evidence type="ECO:0000313" key="2">
    <source>
        <dbReference type="EMBL" id="EEE50537.1"/>
    </source>
</evidence>
<reference evidence="2" key="1">
    <citation type="journal article" date="2005" name="PLoS Biol.">
        <title>The genomes of Oryza sativa: a history of duplications.</title>
        <authorList>
            <person name="Yu J."/>
            <person name="Wang J."/>
            <person name="Lin W."/>
            <person name="Li S."/>
            <person name="Li H."/>
            <person name="Zhou J."/>
            <person name="Ni P."/>
            <person name="Dong W."/>
            <person name="Hu S."/>
            <person name="Zeng C."/>
            <person name="Zhang J."/>
            <person name="Zhang Y."/>
            <person name="Li R."/>
            <person name="Xu Z."/>
            <person name="Li S."/>
            <person name="Li X."/>
            <person name="Zheng H."/>
            <person name="Cong L."/>
            <person name="Lin L."/>
            <person name="Yin J."/>
            <person name="Geng J."/>
            <person name="Li G."/>
            <person name="Shi J."/>
            <person name="Liu J."/>
            <person name="Lv H."/>
            <person name="Li J."/>
            <person name="Wang J."/>
            <person name="Deng Y."/>
            <person name="Ran L."/>
            <person name="Shi X."/>
            <person name="Wang X."/>
            <person name="Wu Q."/>
            <person name="Li C."/>
            <person name="Ren X."/>
            <person name="Wang J."/>
            <person name="Wang X."/>
            <person name="Li D."/>
            <person name="Liu D."/>
            <person name="Zhang X."/>
            <person name="Ji Z."/>
            <person name="Zhao W."/>
            <person name="Sun Y."/>
            <person name="Zhang Z."/>
            <person name="Bao J."/>
            <person name="Han Y."/>
            <person name="Dong L."/>
            <person name="Ji J."/>
            <person name="Chen P."/>
            <person name="Wu S."/>
            <person name="Liu J."/>
            <person name="Xiao Y."/>
            <person name="Bu D."/>
            <person name="Tan J."/>
            <person name="Yang L."/>
            <person name="Ye C."/>
            <person name="Zhang J."/>
            <person name="Xu J."/>
            <person name="Zhou Y."/>
            <person name="Yu Y."/>
            <person name="Zhang B."/>
            <person name="Zhuang S."/>
            <person name="Wei H."/>
            <person name="Liu B."/>
            <person name="Lei M."/>
            <person name="Yu H."/>
            <person name="Li Y."/>
            <person name="Xu H."/>
            <person name="Wei S."/>
            <person name="He X."/>
            <person name="Fang L."/>
            <person name="Zhang Z."/>
            <person name="Zhang Y."/>
            <person name="Huang X."/>
            <person name="Su Z."/>
            <person name="Tong W."/>
            <person name="Li J."/>
            <person name="Tong Z."/>
            <person name="Li S."/>
            <person name="Ye J."/>
            <person name="Wang L."/>
            <person name="Fang L."/>
            <person name="Lei T."/>
            <person name="Chen C."/>
            <person name="Chen H."/>
            <person name="Xu Z."/>
            <person name="Li H."/>
            <person name="Huang H."/>
            <person name="Zhang F."/>
            <person name="Xu H."/>
            <person name="Li N."/>
            <person name="Zhao C."/>
            <person name="Li S."/>
            <person name="Dong L."/>
            <person name="Huang Y."/>
            <person name="Li L."/>
            <person name="Xi Y."/>
            <person name="Qi Q."/>
            <person name="Li W."/>
            <person name="Zhang B."/>
            <person name="Hu W."/>
            <person name="Zhang Y."/>
            <person name="Tian X."/>
            <person name="Jiao Y."/>
            <person name="Liang X."/>
            <person name="Jin J."/>
            <person name="Gao L."/>
            <person name="Zheng W."/>
            <person name="Hao B."/>
            <person name="Liu S."/>
            <person name="Wang W."/>
            <person name="Yuan L."/>
            <person name="Cao M."/>
            <person name="McDermott J."/>
            <person name="Samudrala R."/>
            <person name="Wang J."/>
            <person name="Wong G.K."/>
            <person name="Yang H."/>
        </authorList>
    </citation>
    <scope>NUCLEOTIDE SEQUENCE [LARGE SCALE GENOMIC DNA]</scope>
</reference>
<keyword evidence="1" id="KW-1133">Transmembrane helix</keyword>
<reference evidence="2" key="2">
    <citation type="submission" date="2008-12" db="EMBL/GenBank/DDBJ databases">
        <title>Improved gene annotation of the rice (Oryza sativa) genomes.</title>
        <authorList>
            <person name="Wang J."/>
            <person name="Li R."/>
            <person name="Fan W."/>
            <person name="Huang Q."/>
            <person name="Zhang J."/>
            <person name="Zhou Y."/>
            <person name="Hu Y."/>
            <person name="Zi S."/>
            <person name="Li J."/>
            <person name="Ni P."/>
            <person name="Zheng H."/>
            <person name="Zhang Y."/>
            <person name="Zhao M."/>
            <person name="Hao Q."/>
            <person name="McDermott J."/>
            <person name="Samudrala R."/>
            <person name="Kristiansen K."/>
            <person name="Wong G.K.-S."/>
        </authorList>
    </citation>
    <scope>NUCLEOTIDE SEQUENCE</scope>
</reference>
<feature type="transmembrane region" description="Helical" evidence="1">
    <location>
        <begin position="113"/>
        <end position="134"/>
    </location>
</feature>
<dbReference type="EMBL" id="CM000147">
    <property type="protein sequence ID" value="EEE50537.1"/>
    <property type="molecule type" value="Genomic_DNA"/>
</dbReference>
<organism evidence="2">
    <name type="scientific">Oryza sativa subsp. japonica</name>
    <name type="common">Rice</name>
    <dbReference type="NCBI Taxonomy" id="39947"/>
    <lineage>
        <taxon>Eukaryota</taxon>
        <taxon>Viridiplantae</taxon>
        <taxon>Streptophyta</taxon>
        <taxon>Embryophyta</taxon>
        <taxon>Tracheophyta</taxon>
        <taxon>Spermatophyta</taxon>
        <taxon>Magnoliopsida</taxon>
        <taxon>Liliopsida</taxon>
        <taxon>Poales</taxon>
        <taxon>Poaceae</taxon>
        <taxon>BOP clade</taxon>
        <taxon>Oryzoideae</taxon>
        <taxon>Oryzeae</taxon>
        <taxon>Oryzinae</taxon>
        <taxon>Oryza</taxon>
        <taxon>Oryza sativa</taxon>
    </lineage>
</organism>
<name>B9G7F2_ORYSJ</name>
<keyword evidence="1" id="KW-0812">Transmembrane</keyword>
<accession>B9G7F2</accession>
<dbReference type="Proteomes" id="UP000007752">
    <property type="component" value="Chromosome 10"/>
</dbReference>
<proteinExistence type="predicted"/>
<dbReference type="AlphaFoldDB" id="B9G7F2"/>
<protein>
    <submittedName>
        <fullName evidence="2">Uncharacterized protein</fullName>
    </submittedName>
</protein>
<sequence length="146" mass="16165">MTSLPLSSLSSSSLVSALFFLFFLPHLSSLLTLTTWESQVLLQLDGWREPLGFCEEVIDKRGYVEAIPTISEILVLFTGSMRGRGPATEMYCLYLNDPSGEPSSIVASIARPAIQLIMALVVPTAWLVPCRRLVHAMPKRKKVEGR</sequence>
<evidence type="ECO:0000256" key="1">
    <source>
        <dbReference type="SAM" id="Phobius"/>
    </source>
</evidence>
<gene>
    <name evidence="2" type="ORF">OsJ_30651</name>
</gene>